<name>A0A1Y2GT84_9FUNG</name>
<accession>A0A1Y2GT84</accession>
<feature type="chain" id="PRO_5012372753" description="Extracellular membrane protein CFEM domain-containing protein" evidence="1">
    <location>
        <begin position="28"/>
        <end position="170"/>
    </location>
</feature>
<proteinExistence type="predicted"/>
<dbReference type="Proteomes" id="UP000193648">
    <property type="component" value="Unassembled WGS sequence"/>
</dbReference>
<dbReference type="OrthoDB" id="2420541at2759"/>
<dbReference type="RefSeq" id="XP_021883254.1">
    <property type="nucleotide sequence ID" value="XM_022023480.1"/>
</dbReference>
<dbReference type="GeneID" id="33565324"/>
<dbReference type="EMBL" id="MCFF01000010">
    <property type="protein sequence ID" value="ORZ22700.1"/>
    <property type="molecule type" value="Genomic_DNA"/>
</dbReference>
<evidence type="ECO:0000313" key="3">
    <source>
        <dbReference type="Proteomes" id="UP000193648"/>
    </source>
</evidence>
<comment type="caution">
    <text evidence="2">The sequence shown here is derived from an EMBL/GenBank/DDBJ whole genome shotgun (WGS) entry which is preliminary data.</text>
</comment>
<sequence length="170" mass="18642">MTRSLRILFIIVPLILVVLSTTDRVSAQFDISIPCNDCLEKQIVTLPSCAGVNLSNLSDYSNPQYRTCLCESTFDYSWLQPCSTSCQPKELTDFQTNFPELIKTTFNLTCVKPTPSSSSSPSPSPTSSLAPNSAVGHQLRWGWGNLDSKMILGWIIVLISSTALTMVSSL</sequence>
<evidence type="ECO:0000313" key="2">
    <source>
        <dbReference type="EMBL" id="ORZ22700.1"/>
    </source>
</evidence>
<feature type="signal peptide" evidence="1">
    <location>
        <begin position="1"/>
        <end position="27"/>
    </location>
</feature>
<keyword evidence="1" id="KW-0732">Signal</keyword>
<keyword evidence="3" id="KW-1185">Reference proteome</keyword>
<dbReference type="InParanoid" id="A0A1Y2GT84"/>
<organism evidence="2 3">
    <name type="scientific">Lobosporangium transversale</name>
    <dbReference type="NCBI Taxonomy" id="64571"/>
    <lineage>
        <taxon>Eukaryota</taxon>
        <taxon>Fungi</taxon>
        <taxon>Fungi incertae sedis</taxon>
        <taxon>Mucoromycota</taxon>
        <taxon>Mortierellomycotina</taxon>
        <taxon>Mortierellomycetes</taxon>
        <taxon>Mortierellales</taxon>
        <taxon>Mortierellaceae</taxon>
        <taxon>Lobosporangium</taxon>
    </lineage>
</organism>
<gene>
    <name evidence="2" type="ORF">BCR41DRAFT_349496</name>
</gene>
<evidence type="ECO:0008006" key="4">
    <source>
        <dbReference type="Google" id="ProtNLM"/>
    </source>
</evidence>
<dbReference type="AlphaFoldDB" id="A0A1Y2GT84"/>
<evidence type="ECO:0000256" key="1">
    <source>
        <dbReference type="SAM" id="SignalP"/>
    </source>
</evidence>
<reference evidence="2 3" key="1">
    <citation type="submission" date="2016-07" db="EMBL/GenBank/DDBJ databases">
        <title>Pervasive Adenine N6-methylation of Active Genes in Fungi.</title>
        <authorList>
            <consortium name="DOE Joint Genome Institute"/>
            <person name="Mondo S.J."/>
            <person name="Dannebaum R.O."/>
            <person name="Kuo R.C."/>
            <person name="Labutti K."/>
            <person name="Haridas S."/>
            <person name="Kuo A."/>
            <person name="Salamov A."/>
            <person name="Ahrendt S.R."/>
            <person name="Lipzen A."/>
            <person name="Sullivan W."/>
            <person name="Andreopoulos W.B."/>
            <person name="Clum A."/>
            <person name="Lindquist E."/>
            <person name="Daum C."/>
            <person name="Ramamoorthy G.K."/>
            <person name="Gryganskyi A."/>
            <person name="Culley D."/>
            <person name="Magnuson J.K."/>
            <person name="James T.Y."/>
            <person name="O'Malley M.A."/>
            <person name="Stajich J.E."/>
            <person name="Spatafora J.W."/>
            <person name="Visel A."/>
            <person name="Grigoriev I.V."/>
        </authorList>
    </citation>
    <scope>NUCLEOTIDE SEQUENCE [LARGE SCALE GENOMIC DNA]</scope>
    <source>
        <strain evidence="2 3">NRRL 3116</strain>
    </source>
</reference>
<protein>
    <recommendedName>
        <fullName evidence="4">Extracellular membrane protein CFEM domain-containing protein</fullName>
    </recommendedName>
</protein>